<dbReference type="Pfam" id="PF03799">
    <property type="entry name" value="FtsQ_DivIB_C"/>
    <property type="match status" value="1"/>
</dbReference>
<comment type="similarity">
    <text evidence="9">Belongs to the FtsQ/DivIB family. FtsQ subfamily.</text>
</comment>
<evidence type="ECO:0000259" key="10">
    <source>
        <dbReference type="PROSITE" id="PS51779"/>
    </source>
</evidence>
<comment type="subcellular location">
    <subcellularLocation>
        <location evidence="9">Cell inner membrane</location>
        <topology evidence="9">Single-pass type II membrane protein</topology>
    </subcellularLocation>
    <subcellularLocation>
        <location evidence="1">Membrane</location>
    </subcellularLocation>
    <text evidence="9">Localizes to the division septum.</text>
</comment>
<sequence>MKSAAAVAASRLPVPAPGPQLLVGERSGRWLRRSRRSAVAVPLARRLPRRIGTWLALGFLSLSLGAGTVLGGHVETLRANYGEPHHMLARLVGFGIDRVTIAGIAELSEVEVLVAAGIDPKISLPFFDADQARRRLEAAPLIREAAIRKLYPGEVAITLVEREPFALWQVKGELFVIAADGTVIDKMDDGRFAHLPLVVGPEANVRAREYLALRSQAGPLAAQIRAATLVAGRRWNLKLENGMDVRLPEVDPGAAVKRLAALQADYRIFDKDLLAIDLRQPDRVVMRLTEEGAATRAEQLKSKTKKKGGEA</sequence>
<keyword evidence="3 9" id="KW-0997">Cell inner membrane</keyword>
<feature type="transmembrane region" description="Helical" evidence="9">
    <location>
        <begin position="54"/>
        <end position="74"/>
    </location>
</feature>
<keyword evidence="8 9" id="KW-0131">Cell cycle</keyword>
<dbReference type="RefSeq" id="WP_245282262.1">
    <property type="nucleotide sequence ID" value="NZ_JBHSLU010000003.1"/>
</dbReference>
<evidence type="ECO:0000313" key="12">
    <source>
        <dbReference type="Proteomes" id="UP001596060"/>
    </source>
</evidence>
<dbReference type="InterPro" id="IPR026579">
    <property type="entry name" value="FtsQ"/>
</dbReference>
<dbReference type="Gene3D" id="3.10.20.310">
    <property type="entry name" value="membrane protein fhac"/>
    <property type="match status" value="1"/>
</dbReference>
<evidence type="ECO:0000256" key="3">
    <source>
        <dbReference type="ARBA" id="ARBA00022519"/>
    </source>
</evidence>
<dbReference type="PANTHER" id="PTHR35851:SF1">
    <property type="entry name" value="CELL DIVISION PROTEIN FTSQ"/>
    <property type="match status" value="1"/>
</dbReference>
<dbReference type="HAMAP" id="MF_00911">
    <property type="entry name" value="FtsQ_subfam"/>
    <property type="match status" value="1"/>
</dbReference>
<keyword evidence="4 9" id="KW-0132">Cell division</keyword>
<protein>
    <recommendedName>
        <fullName evidence="9">Cell division protein FtsQ</fullName>
    </recommendedName>
</protein>
<dbReference type="Proteomes" id="UP001596060">
    <property type="component" value="Unassembled WGS sequence"/>
</dbReference>
<keyword evidence="12" id="KW-1185">Reference proteome</keyword>
<dbReference type="InterPro" id="IPR013685">
    <property type="entry name" value="POTRA_FtsQ_type"/>
</dbReference>
<evidence type="ECO:0000313" key="11">
    <source>
        <dbReference type="EMBL" id="MFC5503722.1"/>
    </source>
</evidence>
<accession>A0ABW0NWM4</accession>
<dbReference type="EMBL" id="JBHSLU010000003">
    <property type="protein sequence ID" value="MFC5503722.1"/>
    <property type="molecule type" value="Genomic_DNA"/>
</dbReference>
<evidence type="ECO:0000256" key="2">
    <source>
        <dbReference type="ARBA" id="ARBA00022475"/>
    </source>
</evidence>
<evidence type="ECO:0000256" key="7">
    <source>
        <dbReference type="ARBA" id="ARBA00023136"/>
    </source>
</evidence>
<dbReference type="InterPro" id="IPR034746">
    <property type="entry name" value="POTRA"/>
</dbReference>
<dbReference type="InterPro" id="IPR005548">
    <property type="entry name" value="Cell_div_FtsQ/DivIB_C"/>
</dbReference>
<keyword evidence="2 9" id="KW-1003">Cell membrane</keyword>
<dbReference type="PANTHER" id="PTHR35851">
    <property type="entry name" value="CELL DIVISION PROTEIN FTSQ"/>
    <property type="match status" value="1"/>
</dbReference>
<comment type="function">
    <text evidence="9">Essential cell division protein.</text>
</comment>
<proteinExistence type="inferred from homology"/>
<evidence type="ECO:0000256" key="1">
    <source>
        <dbReference type="ARBA" id="ARBA00004370"/>
    </source>
</evidence>
<keyword evidence="5 9" id="KW-0812">Transmembrane</keyword>
<gene>
    <name evidence="9" type="primary">ftsQ</name>
    <name evidence="11" type="ORF">ACFPN9_00460</name>
</gene>
<evidence type="ECO:0000256" key="4">
    <source>
        <dbReference type="ARBA" id="ARBA00022618"/>
    </source>
</evidence>
<evidence type="ECO:0000256" key="9">
    <source>
        <dbReference type="HAMAP-Rule" id="MF_00911"/>
    </source>
</evidence>
<evidence type="ECO:0000256" key="8">
    <source>
        <dbReference type="ARBA" id="ARBA00023306"/>
    </source>
</evidence>
<dbReference type="GO" id="GO:0051301">
    <property type="term" value="P:cell division"/>
    <property type="evidence" value="ECO:0007669"/>
    <property type="project" value="UniProtKB-KW"/>
</dbReference>
<dbReference type="Gene3D" id="3.40.50.11690">
    <property type="entry name" value="Cell division protein FtsQ/DivIB"/>
    <property type="match status" value="1"/>
</dbReference>
<comment type="caution">
    <text evidence="11">The sequence shown here is derived from an EMBL/GenBank/DDBJ whole genome shotgun (WGS) entry which is preliminary data.</text>
</comment>
<dbReference type="InterPro" id="IPR045335">
    <property type="entry name" value="FtsQ_C_sf"/>
</dbReference>
<dbReference type="Pfam" id="PF08478">
    <property type="entry name" value="POTRA_1"/>
    <property type="match status" value="1"/>
</dbReference>
<reference evidence="12" key="1">
    <citation type="journal article" date="2019" name="Int. J. Syst. Evol. Microbiol.">
        <title>The Global Catalogue of Microorganisms (GCM) 10K type strain sequencing project: providing services to taxonomists for standard genome sequencing and annotation.</title>
        <authorList>
            <consortium name="The Broad Institute Genomics Platform"/>
            <consortium name="The Broad Institute Genome Sequencing Center for Infectious Disease"/>
            <person name="Wu L."/>
            <person name="Ma J."/>
        </authorList>
    </citation>
    <scope>NUCLEOTIDE SEQUENCE [LARGE SCALE GENOMIC DNA]</scope>
    <source>
        <strain evidence="12">CCUG 43117</strain>
    </source>
</reference>
<dbReference type="PROSITE" id="PS51779">
    <property type="entry name" value="POTRA"/>
    <property type="match status" value="1"/>
</dbReference>
<keyword evidence="7 9" id="KW-0472">Membrane</keyword>
<evidence type="ECO:0000256" key="5">
    <source>
        <dbReference type="ARBA" id="ARBA00022692"/>
    </source>
</evidence>
<name>A0ABW0NWM4_9HYPH</name>
<feature type="domain" description="POTRA" evidence="10">
    <location>
        <begin position="94"/>
        <end position="162"/>
    </location>
</feature>
<evidence type="ECO:0000256" key="6">
    <source>
        <dbReference type="ARBA" id="ARBA00022989"/>
    </source>
</evidence>
<organism evidence="11 12">
    <name type="scientific">Bosea massiliensis</name>
    <dbReference type="NCBI Taxonomy" id="151419"/>
    <lineage>
        <taxon>Bacteria</taxon>
        <taxon>Pseudomonadati</taxon>
        <taxon>Pseudomonadota</taxon>
        <taxon>Alphaproteobacteria</taxon>
        <taxon>Hyphomicrobiales</taxon>
        <taxon>Boseaceae</taxon>
        <taxon>Bosea</taxon>
    </lineage>
</organism>
<keyword evidence="6 9" id="KW-1133">Transmembrane helix</keyword>